<evidence type="ECO:0000259" key="5">
    <source>
        <dbReference type="Pfam" id="PF01048"/>
    </source>
</evidence>
<feature type="repeat" description="ANK" evidence="3">
    <location>
        <begin position="1016"/>
        <end position="1048"/>
    </location>
</feature>
<evidence type="ECO:0000256" key="1">
    <source>
        <dbReference type="ARBA" id="ARBA00022737"/>
    </source>
</evidence>
<feature type="repeat" description="ANK" evidence="3">
    <location>
        <begin position="884"/>
        <end position="916"/>
    </location>
</feature>
<dbReference type="SMART" id="SM00248">
    <property type="entry name" value="ANK"/>
    <property type="match status" value="15"/>
</dbReference>
<feature type="repeat" description="ANK" evidence="3">
    <location>
        <begin position="1213"/>
        <end position="1245"/>
    </location>
</feature>
<dbReference type="InterPro" id="IPR002110">
    <property type="entry name" value="Ankyrin_rpt"/>
</dbReference>
<evidence type="ECO:0000313" key="8">
    <source>
        <dbReference type="EMBL" id="KAK5993398.1"/>
    </source>
</evidence>
<organism evidence="8 9">
    <name type="scientific">Cladobotryum mycophilum</name>
    <dbReference type="NCBI Taxonomy" id="491253"/>
    <lineage>
        <taxon>Eukaryota</taxon>
        <taxon>Fungi</taxon>
        <taxon>Dikarya</taxon>
        <taxon>Ascomycota</taxon>
        <taxon>Pezizomycotina</taxon>
        <taxon>Sordariomycetes</taxon>
        <taxon>Hypocreomycetidae</taxon>
        <taxon>Hypocreales</taxon>
        <taxon>Hypocreaceae</taxon>
        <taxon>Cladobotryum</taxon>
    </lineage>
</organism>
<dbReference type="PROSITE" id="PS50297">
    <property type="entry name" value="ANK_REP_REGION"/>
    <property type="match status" value="9"/>
</dbReference>
<dbReference type="Proteomes" id="UP001338125">
    <property type="component" value="Unassembled WGS sequence"/>
</dbReference>
<dbReference type="InterPro" id="IPR000845">
    <property type="entry name" value="Nucleoside_phosphorylase_d"/>
</dbReference>
<feature type="repeat" description="ANK" evidence="3">
    <location>
        <begin position="1246"/>
        <end position="1267"/>
    </location>
</feature>
<dbReference type="SUPFAM" id="SSF48403">
    <property type="entry name" value="Ankyrin repeat"/>
    <property type="match status" value="2"/>
</dbReference>
<dbReference type="InterPro" id="IPR054471">
    <property type="entry name" value="GPIID_WHD"/>
</dbReference>
<feature type="repeat" description="ANK" evidence="3">
    <location>
        <begin position="851"/>
        <end position="883"/>
    </location>
</feature>
<dbReference type="Pfam" id="PF22939">
    <property type="entry name" value="WHD_GPIID"/>
    <property type="match status" value="1"/>
</dbReference>
<dbReference type="SUPFAM" id="SSF53167">
    <property type="entry name" value="Purine and uridine phosphorylases"/>
    <property type="match status" value="1"/>
</dbReference>
<dbReference type="Gene3D" id="3.40.50.1580">
    <property type="entry name" value="Nucleoside phosphorylase domain"/>
    <property type="match status" value="1"/>
</dbReference>
<feature type="repeat" description="ANK" evidence="3">
    <location>
        <begin position="917"/>
        <end position="949"/>
    </location>
</feature>
<proteinExistence type="predicted"/>
<evidence type="ECO:0000256" key="2">
    <source>
        <dbReference type="ARBA" id="ARBA00023043"/>
    </source>
</evidence>
<keyword evidence="9" id="KW-1185">Reference proteome</keyword>
<dbReference type="SUPFAM" id="SSF52540">
    <property type="entry name" value="P-loop containing nucleoside triphosphate hydrolases"/>
    <property type="match status" value="1"/>
</dbReference>
<evidence type="ECO:0000259" key="7">
    <source>
        <dbReference type="Pfam" id="PF24883"/>
    </source>
</evidence>
<keyword evidence="1" id="KW-0677">Repeat</keyword>
<dbReference type="InterPro" id="IPR056884">
    <property type="entry name" value="NPHP3-like_N"/>
</dbReference>
<dbReference type="EMBL" id="JAVFKD010000012">
    <property type="protein sequence ID" value="KAK5993398.1"/>
    <property type="molecule type" value="Genomic_DNA"/>
</dbReference>
<evidence type="ECO:0000256" key="3">
    <source>
        <dbReference type="PROSITE-ProRule" id="PRU00023"/>
    </source>
</evidence>
<dbReference type="PANTHER" id="PTHR24171">
    <property type="entry name" value="ANKYRIN REPEAT DOMAIN-CONTAINING PROTEIN 39-RELATED"/>
    <property type="match status" value="1"/>
</dbReference>
<dbReference type="PRINTS" id="PR01415">
    <property type="entry name" value="ANKYRIN"/>
</dbReference>
<protein>
    <submittedName>
        <fullName evidence="8">Ankyrin repeat domain-containing protein 50</fullName>
    </submittedName>
</protein>
<accession>A0ABR0SMR2</accession>
<feature type="domain" description="GPI inositol-deacylase winged helix" evidence="6">
    <location>
        <begin position="612"/>
        <end position="690"/>
    </location>
</feature>
<comment type="caution">
    <text evidence="8">The sequence shown here is derived from an EMBL/GenBank/DDBJ whole genome shotgun (WGS) entry which is preliminary data.</text>
</comment>
<dbReference type="Pfam" id="PF01048">
    <property type="entry name" value="PNP_UDP_1"/>
    <property type="match status" value="1"/>
</dbReference>
<feature type="repeat" description="ANK" evidence="3">
    <location>
        <begin position="950"/>
        <end position="982"/>
    </location>
</feature>
<dbReference type="Pfam" id="PF12796">
    <property type="entry name" value="Ank_2"/>
    <property type="match status" value="6"/>
</dbReference>
<dbReference type="Gene3D" id="1.25.40.20">
    <property type="entry name" value="Ankyrin repeat-containing domain"/>
    <property type="match status" value="6"/>
</dbReference>
<dbReference type="InterPro" id="IPR027417">
    <property type="entry name" value="P-loop_NTPase"/>
</dbReference>
<dbReference type="PROSITE" id="PS50088">
    <property type="entry name" value="ANK_REPEAT"/>
    <property type="match status" value="11"/>
</dbReference>
<dbReference type="InterPro" id="IPR035994">
    <property type="entry name" value="Nucleoside_phosphorylase_sf"/>
</dbReference>
<reference evidence="8 9" key="1">
    <citation type="submission" date="2024-01" db="EMBL/GenBank/DDBJ databases">
        <title>Complete genome of Cladobotryum mycophilum ATHUM6906.</title>
        <authorList>
            <person name="Christinaki A.C."/>
            <person name="Myridakis A.I."/>
            <person name="Kouvelis V.N."/>
        </authorList>
    </citation>
    <scope>NUCLEOTIDE SEQUENCE [LARGE SCALE GENOMIC DNA]</scope>
    <source>
        <strain evidence="8 9">ATHUM6906</strain>
    </source>
</reference>
<feature type="region of interest" description="Disordered" evidence="4">
    <location>
        <begin position="1235"/>
        <end position="1256"/>
    </location>
</feature>
<dbReference type="Gene3D" id="3.40.50.300">
    <property type="entry name" value="P-loop containing nucleotide triphosphate hydrolases"/>
    <property type="match status" value="1"/>
</dbReference>
<feature type="repeat" description="ANK" evidence="3">
    <location>
        <begin position="818"/>
        <end position="850"/>
    </location>
</feature>
<dbReference type="Pfam" id="PF24883">
    <property type="entry name" value="NPHP3_N"/>
    <property type="match status" value="1"/>
</dbReference>
<gene>
    <name evidence="8" type="ORF">PT974_06828</name>
</gene>
<feature type="compositionally biased region" description="Basic and acidic residues" evidence="4">
    <location>
        <begin position="1236"/>
        <end position="1246"/>
    </location>
</feature>
<feature type="domain" description="Nucleoside phosphorylase" evidence="5">
    <location>
        <begin position="14"/>
        <end position="254"/>
    </location>
</feature>
<feature type="repeat" description="ANK" evidence="3">
    <location>
        <begin position="1284"/>
        <end position="1308"/>
    </location>
</feature>
<feature type="domain" description="Nephrocystin 3-like N-terminal" evidence="7">
    <location>
        <begin position="323"/>
        <end position="489"/>
    </location>
</feature>
<sequence>MLDERHLDLPKPPNDHNTYTLGSIGKHNIVIACLPKGQYGTNSAATVATWMVGTFPSIKFGLMVGIGAGIPPNVRLGDVVVSTPSNGYPGVVQWDSGKVEEGNNVKRTGSLNNPPSALLTALTKLETTHEMEGSKVPQYLDELKEKWPRLVPKYIRSDSLVDTLLGQSKPREMRVHYGLVASGNKVIKDAKFRDDINQNLGGKVLCIEMEAAGLMNDFPCIVIRGICDYADSHENNDWQEHAAAVAAAFAKELLYVVLAQEVEEMQTIKILLDVHDQIKAQSIILKNIDSRQRSQEDQAILDWLTPINFAPQHDDFFGRRRPNTGQWILNSPEYQNWLEARGQILFCQGIPGAGKTIITSIVIDDVRRKFSEDKTVGVAYIYCNFNRKEEQKADNLLAAVLKQLCQSQVCVPDDVKNLHMAQQEIGRARPSLENISETLRLVVESYSRVFIIVDALDECQTSDGCRSELLAKIFNLQADYDVNLFATSRFIAEIETQFEKQFEKCAHLEIRASDDDLRIYLHHCISNLPSFVKENEELQMTVKDAIVGAVDGMFLLAQLYAGFLEDKTSPRALKIALGQFEKQNALSNEDQKLKLLERAYIQTMKRVGDQKKGFQELAQNVLQLITCARRPLKTSEIQHALAVKVDEHKFDEENIIQIGLMVSVCAGLVTVDEESDIIRFVHYTTQEFFDQTKDRWFPKADADIARISIGYLSFDAFEGGRCQTDDGSEYSCDSNTDMFEERRDDLEQRLDDYCFYDYAARNWGYHCLEACKSDAIESSELTSRVVQFLKSKNKMEASVQAMMSVKSLRGYYSQQVQNGLTGLHIAAYFGLSTAAEALILSGHNIEVLDSDRRTAQPWAAGNGQETIIRLLIQKEAEIDSVDNDNQTPLIWAVKKGHEAVVKLLIENKADVNFVGHNNQTPLLEAIHGRHKAVARLLINNKANVNFADKEGWSPLLWAVKKGHEAVVRLFIENGARIYHADNDGRTSLLWAVNYGYERIVEILIRKRACIHTKDVFGTTALHLAARRGHLRIILLLLENGADVNLKDSLGGTPLAWAMEHRSNEAAKMLLETKINLKVNFNSGPMLWTMEPRFNEADNTLLETQVRVNYMYQCFDARQSSRLSTHLSRQDSKFYFDLRSAGDWLNSKPPGFSGEISLLARAIEKGDEEIIRILLEKGAEWNYGSDLGLSALSAVAEKKNLLESPLLHNWRDRYGRSLLFIAAEGGNQTIVGLLLEKGSDPNSKDDGGQTPLHHASKEGHEKIVELLLLQPSIDADPRIEHFYNEGRTPLSFAAERGHGAVVELLLATGKVDLDSRDIVGTTPLLWAAQNRNEAMVWLLLTTQRVDVNYQTRLKGRERRTPLSWVSEFGFEALVKKLLEATKFDPDLPDGDVLWEQSHVCKRGRTPLSYAAAAGHEGIVDLLLYTGANPNFKDRDRKTPLSYAIKNKHQNIAKRLRCWARI</sequence>
<dbReference type="InterPro" id="IPR036770">
    <property type="entry name" value="Ankyrin_rpt-contain_sf"/>
</dbReference>
<name>A0ABR0SMR2_9HYPO</name>
<feature type="repeat" description="ANK" evidence="3">
    <location>
        <begin position="983"/>
        <end position="1015"/>
    </location>
</feature>
<evidence type="ECO:0000256" key="4">
    <source>
        <dbReference type="SAM" id="MobiDB-lite"/>
    </source>
</evidence>
<evidence type="ECO:0000313" key="9">
    <source>
        <dbReference type="Proteomes" id="UP001338125"/>
    </source>
</evidence>
<keyword evidence="2 3" id="KW-0040">ANK repeat</keyword>
<evidence type="ECO:0000259" key="6">
    <source>
        <dbReference type="Pfam" id="PF22939"/>
    </source>
</evidence>
<feature type="repeat" description="ANK" evidence="3">
    <location>
        <begin position="1401"/>
        <end position="1433"/>
    </location>
</feature>